<keyword evidence="2" id="KW-1185">Reference proteome</keyword>
<dbReference type="Proteomes" id="UP000076761">
    <property type="component" value="Unassembled WGS sequence"/>
</dbReference>
<dbReference type="InterPro" id="IPR032675">
    <property type="entry name" value="LRR_dom_sf"/>
</dbReference>
<protein>
    <submittedName>
        <fullName evidence="1">Uncharacterized protein</fullName>
    </submittedName>
</protein>
<dbReference type="EMBL" id="KV425571">
    <property type="protein sequence ID" value="KZT25552.1"/>
    <property type="molecule type" value="Genomic_DNA"/>
</dbReference>
<dbReference type="Gene3D" id="1.20.1280.50">
    <property type="match status" value="1"/>
</dbReference>
<reference evidence="1 2" key="1">
    <citation type="journal article" date="2016" name="Mol. Biol. Evol.">
        <title>Comparative Genomics of Early-Diverging Mushroom-Forming Fungi Provides Insights into the Origins of Lignocellulose Decay Capabilities.</title>
        <authorList>
            <person name="Nagy L.G."/>
            <person name="Riley R."/>
            <person name="Tritt A."/>
            <person name="Adam C."/>
            <person name="Daum C."/>
            <person name="Floudas D."/>
            <person name="Sun H."/>
            <person name="Yadav J.S."/>
            <person name="Pangilinan J."/>
            <person name="Larsson K.H."/>
            <person name="Matsuura K."/>
            <person name="Barry K."/>
            <person name="Labutti K."/>
            <person name="Kuo R."/>
            <person name="Ohm R.A."/>
            <person name="Bhattacharya S.S."/>
            <person name="Shirouzu T."/>
            <person name="Yoshinaga Y."/>
            <person name="Martin F.M."/>
            <person name="Grigoriev I.V."/>
            <person name="Hibbett D.S."/>
        </authorList>
    </citation>
    <scope>NUCLEOTIDE SEQUENCE [LARGE SCALE GENOMIC DNA]</scope>
    <source>
        <strain evidence="1 2">HHB14362 ss-1</strain>
    </source>
</reference>
<dbReference type="STRING" id="1314782.A0A165SRA5"/>
<dbReference type="OrthoDB" id="3252356at2759"/>
<dbReference type="SUPFAM" id="SSF52047">
    <property type="entry name" value="RNI-like"/>
    <property type="match status" value="1"/>
</dbReference>
<proteinExistence type="predicted"/>
<dbReference type="InParanoid" id="A0A165SRA5"/>
<dbReference type="PANTHER" id="PTHR38926">
    <property type="entry name" value="F-BOX DOMAIN CONTAINING PROTEIN, EXPRESSED"/>
    <property type="match status" value="1"/>
</dbReference>
<dbReference type="PANTHER" id="PTHR38926:SF72">
    <property type="entry name" value="IM:7136021-RELATED"/>
    <property type="match status" value="1"/>
</dbReference>
<dbReference type="Gene3D" id="3.80.10.10">
    <property type="entry name" value="Ribonuclease Inhibitor"/>
    <property type="match status" value="1"/>
</dbReference>
<dbReference type="SUPFAM" id="SSF81383">
    <property type="entry name" value="F-box domain"/>
    <property type="match status" value="1"/>
</dbReference>
<evidence type="ECO:0000313" key="2">
    <source>
        <dbReference type="Proteomes" id="UP000076761"/>
    </source>
</evidence>
<gene>
    <name evidence="1" type="ORF">NEOLEDRAFT_348859</name>
</gene>
<dbReference type="InterPro" id="IPR036047">
    <property type="entry name" value="F-box-like_dom_sf"/>
</dbReference>
<dbReference type="AlphaFoldDB" id="A0A165SRA5"/>
<organism evidence="1 2">
    <name type="scientific">Neolentinus lepideus HHB14362 ss-1</name>
    <dbReference type="NCBI Taxonomy" id="1314782"/>
    <lineage>
        <taxon>Eukaryota</taxon>
        <taxon>Fungi</taxon>
        <taxon>Dikarya</taxon>
        <taxon>Basidiomycota</taxon>
        <taxon>Agaricomycotina</taxon>
        <taxon>Agaricomycetes</taxon>
        <taxon>Gloeophyllales</taxon>
        <taxon>Gloeophyllaceae</taxon>
        <taxon>Neolentinus</taxon>
    </lineage>
</organism>
<evidence type="ECO:0000313" key="1">
    <source>
        <dbReference type="EMBL" id="KZT25552.1"/>
    </source>
</evidence>
<name>A0A165SRA5_9AGAM</name>
<sequence length="522" mass="59129">MSSAGTNVSCIYGPSRREATPTWFHAQDASGRRKNVDMLPWEILSYIFLHLVQSYDNLSVSCMDTPVLLSHVCSHWREVSTSTPELWKTVALRSSLTARSTSRSTSFLHRSKSLPLDLLLDFRDPRWRWNEENHIFSADDMKDVLCLLLPAVHRWGSLTLLTDTWAPIHTFLSQTSCVTSAPMLRELSLFRCNAYFVRKDQAFLPVKLKEPVSLFGDQLTGLRRVTLAGVHVDWASSCLRNLQALELKFHAYEVSPSLQEFLRILRECPALEKLSLLGWATRLDIQASANQKEHQFGLPSLCTHLELPCLKELDIGFVDMDHTAQILAFFHCPKLEELSLEDVAASMEYQSPIYCDPLLGYLANRRDFQTIRCLQLHQIYASYASIMNLLSSYPHVSCLTLDKMDETVLEVLKSWNTMLGGAAPFCPGLKELHCRSIPAHLVAECVFERMRLSSLDTPGLQHVVIDISGSNSVDEISDTVYQAFAIMNIKLQVLEDDLDESDWSRRGSFASVHSFSSYTSVE</sequence>
<accession>A0A165SRA5</accession>